<gene>
    <name evidence="2" type="ORF">WN944_014930</name>
</gene>
<name>A0AAP0M8S0_9ROSI</name>
<feature type="compositionally biased region" description="Polar residues" evidence="1">
    <location>
        <begin position="282"/>
        <end position="297"/>
    </location>
</feature>
<proteinExistence type="predicted"/>
<keyword evidence="3" id="KW-1185">Reference proteome</keyword>
<dbReference type="Proteomes" id="UP001428341">
    <property type="component" value="Unassembled WGS sequence"/>
</dbReference>
<dbReference type="EMBL" id="JBCGBO010000005">
    <property type="protein sequence ID" value="KAK9199737.1"/>
    <property type="molecule type" value="Genomic_DNA"/>
</dbReference>
<reference evidence="2 3" key="1">
    <citation type="submission" date="2024-05" db="EMBL/GenBank/DDBJ databases">
        <title>Haplotype-resolved chromosome-level genome assembly of Huyou (Citrus changshanensis).</title>
        <authorList>
            <person name="Miao C."/>
            <person name="Chen W."/>
            <person name="Wu Y."/>
            <person name="Wang L."/>
            <person name="Zhao S."/>
            <person name="Grierson D."/>
            <person name="Xu C."/>
            <person name="Chen K."/>
        </authorList>
    </citation>
    <scope>NUCLEOTIDE SEQUENCE [LARGE SCALE GENOMIC DNA]</scope>
    <source>
        <strain evidence="2">01-14</strain>
        <tissue evidence="2">Leaf</tissue>
    </source>
</reference>
<dbReference type="AlphaFoldDB" id="A0AAP0M8S0"/>
<feature type="compositionally biased region" description="Polar residues" evidence="1">
    <location>
        <begin position="249"/>
        <end position="267"/>
    </location>
</feature>
<protein>
    <submittedName>
        <fullName evidence="2">Uncharacterized protein</fullName>
    </submittedName>
</protein>
<evidence type="ECO:0000256" key="1">
    <source>
        <dbReference type="SAM" id="MobiDB-lite"/>
    </source>
</evidence>
<comment type="caution">
    <text evidence="2">The sequence shown here is derived from an EMBL/GenBank/DDBJ whole genome shotgun (WGS) entry which is preliminary data.</text>
</comment>
<feature type="region of interest" description="Disordered" evidence="1">
    <location>
        <begin position="60"/>
        <end position="100"/>
    </location>
</feature>
<feature type="compositionally biased region" description="Basic and acidic residues" evidence="1">
    <location>
        <begin position="321"/>
        <end position="331"/>
    </location>
</feature>
<accession>A0AAP0M8S0</accession>
<evidence type="ECO:0000313" key="2">
    <source>
        <dbReference type="EMBL" id="KAK9199737.1"/>
    </source>
</evidence>
<feature type="compositionally biased region" description="Basic and acidic residues" evidence="1">
    <location>
        <begin position="23"/>
        <end position="40"/>
    </location>
</feature>
<organism evidence="2 3">
    <name type="scientific">Citrus x changshan-huyou</name>
    <dbReference type="NCBI Taxonomy" id="2935761"/>
    <lineage>
        <taxon>Eukaryota</taxon>
        <taxon>Viridiplantae</taxon>
        <taxon>Streptophyta</taxon>
        <taxon>Embryophyta</taxon>
        <taxon>Tracheophyta</taxon>
        <taxon>Spermatophyta</taxon>
        <taxon>Magnoliopsida</taxon>
        <taxon>eudicotyledons</taxon>
        <taxon>Gunneridae</taxon>
        <taxon>Pentapetalae</taxon>
        <taxon>rosids</taxon>
        <taxon>malvids</taxon>
        <taxon>Sapindales</taxon>
        <taxon>Rutaceae</taxon>
        <taxon>Aurantioideae</taxon>
        <taxon>Citrus</taxon>
    </lineage>
</organism>
<evidence type="ECO:0000313" key="3">
    <source>
        <dbReference type="Proteomes" id="UP001428341"/>
    </source>
</evidence>
<sequence>MTNFVDSEQVINKPKASKKSKSSHLDDGASPTRHTDKDDVMLPAEEMDFHIWSESEDDMCEATRAYKSQPEDEVQNEEDDDLLDGYESDNGDYGPLLDSEDEHSFSRMSHTLYKCPFRVYAALQNWGKCFQIQTLHNIHTCKGLDNNLKDYANVIKQQIPGVLALLKVTNHDTPANKCEFQRIMVNFLGLRYGFNEGCRPFIGLDGYHLKGHLKKHRKNLAAASGLESSFTGVNSVGNSASDGSAAEPSLNTSTPTPKQSTRGSATKETAGISRGKNRRKNASTTTNTAFDQFSVPPTSGIKIREGDKYGGTTSQFAPVQTKRDLKGKAVA</sequence>
<feature type="region of interest" description="Disordered" evidence="1">
    <location>
        <begin position="1"/>
        <end position="42"/>
    </location>
</feature>
<feature type="compositionally biased region" description="Polar residues" evidence="1">
    <location>
        <begin position="1"/>
        <end position="10"/>
    </location>
</feature>
<feature type="compositionally biased region" description="Acidic residues" evidence="1">
    <location>
        <begin position="71"/>
        <end position="90"/>
    </location>
</feature>
<feature type="region of interest" description="Disordered" evidence="1">
    <location>
        <begin position="237"/>
        <end position="331"/>
    </location>
</feature>